<sequence>MILCIYDRDQFFIGRWYIPLSHNIIFINMNSKNKWLMALAGMTLQLSIGSIYAYSVWIKPIGSLNGWDAHQLKFAFSLAICFLGLTAAFMGSFVNKVGPKKAGIIGALFFGTGLAVAGYANSIGSLPLFYLSYGVISGIGLGFGYITPVSVVIKWFPDKPGFASGLVIMSFAVGSVIASQIINPISTSIGVPNTFYTLAMTYFFFMVIASLYLENPALPTRVELEDPTIPTAVVDYHSGGSSVPAFILLKDVRFYGLWFMLFLNTTCGIALIAVAAPMAKDIIHISEAAAIVFVGFIGLFNGLGRLIWSSVSDKMGRWNTFMSFFVIGTICFLILSQTPGATVFYIAVLVIISCYGGAFSTIPAFIKDIYGSDKMGSVLGYVLIAWSAAAFVGPWLITLSDDYTRIFYLFAGILFTTCIMSIVLKNKMVSRDDEETICDTDNKNTILFEN</sequence>
<evidence type="ECO:0000259" key="5">
    <source>
        <dbReference type="PROSITE" id="PS50850"/>
    </source>
</evidence>
<feature type="transmembrane region" description="Helical" evidence="4">
    <location>
        <begin position="102"/>
        <end position="122"/>
    </location>
</feature>
<feature type="transmembrane region" description="Helical" evidence="4">
    <location>
        <begin position="403"/>
        <end position="424"/>
    </location>
</feature>
<evidence type="ECO:0000313" key="6">
    <source>
        <dbReference type="EMBL" id="EOR95135.1"/>
    </source>
</evidence>
<evidence type="ECO:0000313" key="7">
    <source>
        <dbReference type="Proteomes" id="UP000014174"/>
    </source>
</evidence>
<dbReference type="CDD" id="cd17353">
    <property type="entry name" value="MFS_OFA_like"/>
    <property type="match status" value="1"/>
</dbReference>
<protein>
    <submittedName>
        <fullName evidence="6">Putative transporter</fullName>
    </submittedName>
</protein>
<feature type="transmembrane region" description="Helical" evidence="4">
    <location>
        <begin position="161"/>
        <end position="182"/>
    </location>
</feature>
<dbReference type="Gene3D" id="1.20.1250.20">
    <property type="entry name" value="MFS general substrate transporter like domains"/>
    <property type="match status" value="2"/>
</dbReference>
<keyword evidence="7" id="KW-1185">Reference proteome</keyword>
<feature type="transmembrane region" description="Helical" evidence="4">
    <location>
        <begin position="378"/>
        <end position="397"/>
    </location>
</feature>
<name>R9GUF1_9SPHI</name>
<dbReference type="InterPro" id="IPR036259">
    <property type="entry name" value="MFS_trans_sf"/>
</dbReference>
<evidence type="ECO:0000256" key="1">
    <source>
        <dbReference type="ARBA" id="ARBA00022692"/>
    </source>
</evidence>
<proteinExistence type="predicted"/>
<feature type="domain" description="Major facilitator superfamily (MFS) profile" evidence="5">
    <location>
        <begin position="33"/>
        <end position="429"/>
    </location>
</feature>
<keyword evidence="1 4" id="KW-0812">Transmembrane</keyword>
<dbReference type="InterPro" id="IPR050327">
    <property type="entry name" value="Proton-linked_MCT"/>
</dbReference>
<dbReference type="eggNOG" id="COG2223">
    <property type="taxonomic scope" value="Bacteria"/>
</dbReference>
<dbReference type="STRING" id="1150600.ADIARSV_1623"/>
<feature type="transmembrane region" description="Helical" evidence="4">
    <location>
        <begin position="35"/>
        <end position="54"/>
    </location>
</feature>
<feature type="transmembrane region" description="Helical" evidence="4">
    <location>
        <begin position="194"/>
        <end position="213"/>
    </location>
</feature>
<feature type="transmembrane region" description="Helical" evidence="4">
    <location>
        <begin position="74"/>
        <end position="95"/>
    </location>
</feature>
<dbReference type="EMBL" id="AQPN01000063">
    <property type="protein sequence ID" value="EOR95135.1"/>
    <property type="molecule type" value="Genomic_DNA"/>
</dbReference>
<dbReference type="AlphaFoldDB" id="R9GUF1"/>
<dbReference type="GO" id="GO:0022857">
    <property type="term" value="F:transmembrane transporter activity"/>
    <property type="evidence" value="ECO:0007669"/>
    <property type="project" value="InterPro"/>
</dbReference>
<evidence type="ECO:0000256" key="4">
    <source>
        <dbReference type="SAM" id="Phobius"/>
    </source>
</evidence>
<dbReference type="PROSITE" id="PS50850">
    <property type="entry name" value="MFS"/>
    <property type="match status" value="1"/>
</dbReference>
<feature type="transmembrane region" description="Helical" evidence="4">
    <location>
        <begin position="343"/>
        <end position="366"/>
    </location>
</feature>
<accession>R9GUF1</accession>
<dbReference type="PANTHER" id="PTHR11360:SF317">
    <property type="entry name" value="MAJOR FACILITATOR SUPERFAMILY (MFS) PROFILE DOMAIN-CONTAINING PROTEIN-RELATED"/>
    <property type="match status" value="1"/>
</dbReference>
<dbReference type="Proteomes" id="UP000014174">
    <property type="component" value="Unassembled WGS sequence"/>
</dbReference>
<feature type="transmembrane region" description="Helical" evidence="4">
    <location>
        <begin position="128"/>
        <end position="149"/>
    </location>
</feature>
<dbReference type="SUPFAM" id="SSF103473">
    <property type="entry name" value="MFS general substrate transporter"/>
    <property type="match status" value="1"/>
</dbReference>
<gene>
    <name evidence="6" type="ORF">ADIARSV_1623</name>
</gene>
<feature type="transmembrane region" description="Helical" evidence="4">
    <location>
        <begin position="288"/>
        <end position="308"/>
    </location>
</feature>
<evidence type="ECO:0000256" key="2">
    <source>
        <dbReference type="ARBA" id="ARBA00022989"/>
    </source>
</evidence>
<comment type="caution">
    <text evidence="6">The sequence shown here is derived from an EMBL/GenBank/DDBJ whole genome shotgun (WGS) entry which is preliminary data.</text>
</comment>
<reference evidence="6 7" key="1">
    <citation type="journal article" date="2013" name="Genome Announc.">
        <title>Draft Genome Sequence of Arcticibacter svalbardensis Strain MN12-7T, a Member of the Family Sphingobacteriaceae Isolated from an Arctic Soil Sample.</title>
        <authorList>
            <person name="Shivaji S."/>
            <person name="Ara S."/>
            <person name="Prasad S."/>
            <person name="Manasa B.P."/>
            <person name="Begum Z."/>
            <person name="Singh A."/>
            <person name="Kumar Pinnaka A."/>
        </authorList>
    </citation>
    <scope>NUCLEOTIDE SEQUENCE [LARGE SCALE GENOMIC DNA]</scope>
    <source>
        <strain evidence="6 7">MN12-7</strain>
    </source>
</reference>
<dbReference type="Pfam" id="PF07690">
    <property type="entry name" value="MFS_1"/>
    <property type="match status" value="1"/>
</dbReference>
<dbReference type="InterPro" id="IPR011701">
    <property type="entry name" value="MFS"/>
</dbReference>
<organism evidence="6 7">
    <name type="scientific">Arcticibacter svalbardensis MN12-7</name>
    <dbReference type="NCBI Taxonomy" id="1150600"/>
    <lineage>
        <taxon>Bacteria</taxon>
        <taxon>Pseudomonadati</taxon>
        <taxon>Bacteroidota</taxon>
        <taxon>Sphingobacteriia</taxon>
        <taxon>Sphingobacteriales</taxon>
        <taxon>Sphingobacteriaceae</taxon>
        <taxon>Arcticibacter</taxon>
    </lineage>
</organism>
<dbReference type="InterPro" id="IPR020846">
    <property type="entry name" value="MFS_dom"/>
</dbReference>
<feature type="transmembrane region" description="Helical" evidence="4">
    <location>
        <begin position="254"/>
        <end position="276"/>
    </location>
</feature>
<dbReference type="PATRIC" id="fig|1150600.3.peg.1596"/>
<feature type="transmembrane region" description="Helical" evidence="4">
    <location>
        <begin position="320"/>
        <end position="337"/>
    </location>
</feature>
<keyword evidence="3 4" id="KW-0472">Membrane</keyword>
<dbReference type="PANTHER" id="PTHR11360">
    <property type="entry name" value="MONOCARBOXYLATE TRANSPORTER"/>
    <property type="match status" value="1"/>
</dbReference>
<keyword evidence="2 4" id="KW-1133">Transmembrane helix</keyword>
<evidence type="ECO:0000256" key="3">
    <source>
        <dbReference type="ARBA" id="ARBA00023136"/>
    </source>
</evidence>